<dbReference type="GO" id="GO:0030246">
    <property type="term" value="F:carbohydrate binding"/>
    <property type="evidence" value="ECO:0007669"/>
    <property type="project" value="InterPro"/>
</dbReference>
<dbReference type="InterPro" id="IPR007324">
    <property type="entry name" value="Sugar-bd_dom_put"/>
</dbReference>
<keyword evidence="3" id="KW-0238">DNA-binding</keyword>
<organism evidence="6 7">
    <name type="scientific">Vibrio sinaloensis DSM 21326</name>
    <dbReference type="NCBI Taxonomy" id="945550"/>
    <lineage>
        <taxon>Bacteria</taxon>
        <taxon>Pseudomonadati</taxon>
        <taxon>Pseudomonadota</taxon>
        <taxon>Gammaproteobacteria</taxon>
        <taxon>Vibrionales</taxon>
        <taxon>Vibrionaceae</taxon>
        <taxon>Vibrio</taxon>
        <taxon>Vibrio oreintalis group</taxon>
    </lineage>
</organism>
<dbReference type="RefSeq" id="WP_008075074.1">
    <property type="nucleotide sequence ID" value="NZ_AEVT01000031.1"/>
</dbReference>
<dbReference type="OrthoDB" id="8339232at2"/>
<dbReference type="AlphaFoldDB" id="E8M4A3"/>
<feature type="domain" description="Sugar-binding" evidence="5">
    <location>
        <begin position="67"/>
        <end position="319"/>
    </location>
</feature>
<dbReference type="Proteomes" id="UP000006228">
    <property type="component" value="Unassembled WGS sequence"/>
</dbReference>
<dbReference type="PANTHER" id="PTHR34294">
    <property type="entry name" value="TRANSCRIPTIONAL REGULATOR-RELATED"/>
    <property type="match status" value="1"/>
</dbReference>
<dbReference type="SUPFAM" id="SSF100950">
    <property type="entry name" value="NagB/RpiA/CoA transferase-like"/>
    <property type="match status" value="1"/>
</dbReference>
<evidence type="ECO:0000259" key="5">
    <source>
        <dbReference type="Pfam" id="PF04198"/>
    </source>
</evidence>
<accession>E8M4A3</accession>
<dbReference type="SUPFAM" id="SSF46689">
    <property type="entry name" value="Homeodomain-like"/>
    <property type="match status" value="1"/>
</dbReference>
<evidence type="ECO:0000256" key="2">
    <source>
        <dbReference type="ARBA" id="ARBA00023015"/>
    </source>
</evidence>
<evidence type="ECO:0000256" key="4">
    <source>
        <dbReference type="ARBA" id="ARBA00023163"/>
    </source>
</evidence>
<protein>
    <submittedName>
        <fullName evidence="6">Transcriptional regulator</fullName>
    </submittedName>
</protein>
<gene>
    <name evidence="6" type="ORF">VISI1226_06453</name>
</gene>
<dbReference type="InterPro" id="IPR037171">
    <property type="entry name" value="NagB/RpiA_transferase-like"/>
</dbReference>
<keyword evidence="4" id="KW-0804">Transcription</keyword>
<dbReference type="GeneID" id="95568459"/>
<dbReference type="InterPro" id="IPR009057">
    <property type="entry name" value="Homeodomain-like_sf"/>
</dbReference>
<reference evidence="6 7" key="1">
    <citation type="journal article" date="2012" name="Int. J. Syst. Evol. Microbiol.">
        <title>Vibrio caribbeanicus sp. nov., isolated from the marine sponge Scleritoderma cyanea.</title>
        <authorList>
            <person name="Hoffmann M."/>
            <person name="Monday S.R."/>
            <person name="Allard M.W."/>
            <person name="Strain E.A."/>
            <person name="Whittaker P."/>
            <person name="Naum M."/>
            <person name="McCarthy P.J."/>
            <person name="Lopez J.V."/>
            <person name="Fischer M."/>
            <person name="Brown E.W."/>
        </authorList>
    </citation>
    <scope>NUCLEOTIDE SEQUENCE [LARGE SCALE GENOMIC DNA]</scope>
    <source>
        <strain evidence="7">DSMZ 21326</strain>
    </source>
</reference>
<keyword evidence="2" id="KW-0805">Transcription regulation</keyword>
<sequence length="326" mass="35635">MDLTNIEQTEETNLLTEIAVAYYQDGATQEEISKRFGLSRVKIGRLLKRARDQGIVEIKVKYHPVFGAKLEEQLKERFGLKRALIALDQPTEEEQRALLAGVVSTYLSSTLKDGMVISVGQGRNVSAVSEHIGVVNPKKCTFVSSIGGIHPRGGMLNADHISRQFAKTFGGVSETLYAPAYIRNPELRNALLEDETVQQTMDIARKSDVALVGIGDLNESSYMVNLGWFSVQEMVEARIQQGVVGEVGGYDFYDIKGQVQNTKMSNRVIGLTIADYQKIPQVIAIAAESSKPLSIVGALRTGAIDILATSVANAITILNLDAQQYS</sequence>
<dbReference type="PANTHER" id="PTHR34294:SF12">
    <property type="entry name" value="SUGAR-BINDING TRANSCRIPTIONAL REGULATOR"/>
    <property type="match status" value="1"/>
</dbReference>
<dbReference type="InterPro" id="IPR036388">
    <property type="entry name" value="WH-like_DNA-bd_sf"/>
</dbReference>
<dbReference type="InterPro" id="IPR051054">
    <property type="entry name" value="SorC_transcr_regulators"/>
</dbReference>
<dbReference type="eggNOG" id="COG2390">
    <property type="taxonomic scope" value="Bacteria"/>
</dbReference>
<evidence type="ECO:0000256" key="3">
    <source>
        <dbReference type="ARBA" id="ARBA00023125"/>
    </source>
</evidence>
<dbReference type="GO" id="GO:0003677">
    <property type="term" value="F:DNA binding"/>
    <property type="evidence" value="ECO:0007669"/>
    <property type="project" value="UniProtKB-KW"/>
</dbReference>
<name>E8M4A3_PHOS4</name>
<evidence type="ECO:0000313" key="7">
    <source>
        <dbReference type="Proteomes" id="UP000006228"/>
    </source>
</evidence>
<evidence type="ECO:0000313" key="6">
    <source>
        <dbReference type="EMBL" id="EGA71141.1"/>
    </source>
</evidence>
<dbReference type="Gene3D" id="1.10.10.10">
    <property type="entry name" value="Winged helix-like DNA-binding domain superfamily/Winged helix DNA-binding domain"/>
    <property type="match status" value="1"/>
</dbReference>
<dbReference type="EMBL" id="AEVT01000031">
    <property type="protein sequence ID" value="EGA71141.1"/>
    <property type="molecule type" value="Genomic_DNA"/>
</dbReference>
<comment type="caution">
    <text evidence="6">The sequence shown here is derived from an EMBL/GenBank/DDBJ whole genome shotgun (WGS) entry which is preliminary data.</text>
</comment>
<evidence type="ECO:0000256" key="1">
    <source>
        <dbReference type="ARBA" id="ARBA00010466"/>
    </source>
</evidence>
<comment type="similarity">
    <text evidence="1">Belongs to the SorC transcriptional regulatory family.</text>
</comment>
<proteinExistence type="inferred from homology"/>
<dbReference type="Gene3D" id="3.40.50.1360">
    <property type="match status" value="1"/>
</dbReference>
<dbReference type="Pfam" id="PF04198">
    <property type="entry name" value="Sugar-bind"/>
    <property type="match status" value="1"/>
</dbReference>